<dbReference type="FunCoup" id="A0A3P8VAM1">
    <property type="interactions" value="1646"/>
</dbReference>
<evidence type="ECO:0000256" key="8">
    <source>
        <dbReference type="ARBA" id="ARBA00079509"/>
    </source>
</evidence>
<comment type="function">
    <text evidence="6">3'-to-5'exoribonuclease that preferentially degrades DNA and RNA oligonucleotides composed of only two nucleotides. Binds and degrades longer oligonucleotides with a lower affinity. Plays dual roles in mitochondria, scavenging nanoRNAs (small RNA oligonucleotides of &lt;5 nucleotides) that are produced by the degradosome and clearing short RNAs that are generated by RNA processing. Essential for correct initiation of mitochondrial transcription, degrading mitochondrial RNA dinucleotides to prevent RNA-primed transcription at non-canonical sites in the mitochondrial genome. Essential for embryonic development.</text>
</comment>
<feature type="domain" description="Exonuclease" evidence="10">
    <location>
        <begin position="85"/>
        <end position="259"/>
    </location>
</feature>
<evidence type="ECO:0000259" key="10">
    <source>
        <dbReference type="SMART" id="SM00479"/>
    </source>
</evidence>
<evidence type="ECO:0000313" key="12">
    <source>
        <dbReference type="Proteomes" id="UP000265120"/>
    </source>
</evidence>
<dbReference type="GO" id="GO:0005739">
    <property type="term" value="C:mitochondrion"/>
    <property type="evidence" value="ECO:0007669"/>
    <property type="project" value="TreeGrafter"/>
</dbReference>
<reference evidence="11 12" key="1">
    <citation type="journal article" date="2014" name="Nat. Genet.">
        <title>Whole-genome sequence of a flatfish provides insights into ZW sex chromosome evolution and adaptation to a benthic lifestyle.</title>
        <authorList>
            <person name="Chen S."/>
            <person name="Zhang G."/>
            <person name="Shao C."/>
            <person name="Huang Q."/>
            <person name="Liu G."/>
            <person name="Zhang P."/>
            <person name="Song W."/>
            <person name="An N."/>
            <person name="Chalopin D."/>
            <person name="Volff J.N."/>
            <person name="Hong Y."/>
            <person name="Li Q."/>
            <person name="Sha Z."/>
            <person name="Zhou H."/>
            <person name="Xie M."/>
            <person name="Yu Q."/>
            <person name="Liu Y."/>
            <person name="Xiang H."/>
            <person name="Wang N."/>
            <person name="Wu K."/>
            <person name="Yang C."/>
            <person name="Zhou Q."/>
            <person name="Liao X."/>
            <person name="Yang L."/>
            <person name="Hu Q."/>
            <person name="Zhang J."/>
            <person name="Meng L."/>
            <person name="Jin L."/>
            <person name="Tian Y."/>
            <person name="Lian J."/>
            <person name="Yang J."/>
            <person name="Miao G."/>
            <person name="Liu S."/>
            <person name="Liang Z."/>
            <person name="Yan F."/>
            <person name="Li Y."/>
            <person name="Sun B."/>
            <person name="Zhang H."/>
            <person name="Zhang J."/>
            <person name="Zhu Y."/>
            <person name="Du M."/>
            <person name="Zhao Y."/>
            <person name="Schartl M."/>
            <person name="Tang Q."/>
            <person name="Wang J."/>
        </authorList>
    </citation>
    <scope>NUCLEOTIDE SEQUENCE</scope>
</reference>
<dbReference type="GeneID" id="103395696"/>
<dbReference type="InterPro" id="IPR013520">
    <property type="entry name" value="Ribonucl_H"/>
</dbReference>
<keyword evidence="12" id="KW-1185">Reference proteome</keyword>
<dbReference type="Ensembl" id="ENSCSET00000011361.1">
    <property type="protein sequence ID" value="ENSCSEP00000011224.1"/>
    <property type="gene ID" value="ENSCSEG00000007214.1"/>
</dbReference>
<evidence type="ECO:0000256" key="1">
    <source>
        <dbReference type="ARBA" id="ARBA00009921"/>
    </source>
</evidence>
<protein>
    <recommendedName>
        <fullName evidence="7">Oligoribonuclease, mitochondrial</fullName>
    </recommendedName>
    <alternativeName>
        <fullName evidence="8">RNA exonuclease 2 homolog</fullName>
    </alternativeName>
    <alternativeName>
        <fullName evidence="9">Small fragment nuclease</fullName>
    </alternativeName>
</protein>
<dbReference type="KEGG" id="csem:103395696"/>
<dbReference type="NCBIfam" id="NF003765">
    <property type="entry name" value="PRK05359.1"/>
    <property type="match status" value="1"/>
</dbReference>
<dbReference type="STRING" id="244447.ENSCSEP00000011224"/>
<dbReference type="InterPro" id="IPR036397">
    <property type="entry name" value="RNaseH_sf"/>
</dbReference>
<dbReference type="SUPFAM" id="SSF53098">
    <property type="entry name" value="Ribonuclease H-like"/>
    <property type="match status" value="1"/>
</dbReference>
<evidence type="ECO:0000313" key="11">
    <source>
        <dbReference type="Ensembl" id="ENSCSEP00000011224.1"/>
    </source>
</evidence>
<dbReference type="PANTHER" id="PTHR11046">
    <property type="entry name" value="OLIGORIBONUCLEASE, MITOCHONDRIAL"/>
    <property type="match status" value="1"/>
</dbReference>
<comment type="subunit">
    <text evidence="5">Homodimer. Homotetramer.</text>
</comment>
<comment type="similarity">
    <text evidence="1">Belongs to the oligoribonuclease family.</text>
</comment>
<evidence type="ECO:0000256" key="5">
    <source>
        <dbReference type="ARBA" id="ARBA00046824"/>
    </source>
</evidence>
<dbReference type="Gene3D" id="3.30.420.10">
    <property type="entry name" value="Ribonuclease H-like superfamily/Ribonuclease H"/>
    <property type="match status" value="1"/>
</dbReference>
<dbReference type="HAMAP" id="MF_00045">
    <property type="entry name" value="Oligoribonuclease"/>
    <property type="match status" value="1"/>
</dbReference>
<dbReference type="CTD" id="393717"/>
<dbReference type="InterPro" id="IPR022894">
    <property type="entry name" value="Oligoribonuclease"/>
</dbReference>
<name>A0A3P8VAM1_CYNSE</name>
<evidence type="ECO:0000256" key="4">
    <source>
        <dbReference type="ARBA" id="ARBA00022839"/>
    </source>
</evidence>
<evidence type="ECO:0000256" key="2">
    <source>
        <dbReference type="ARBA" id="ARBA00022722"/>
    </source>
</evidence>
<organism evidence="11 12">
    <name type="scientific">Cynoglossus semilaevis</name>
    <name type="common">Tongue sole</name>
    <dbReference type="NCBI Taxonomy" id="244447"/>
    <lineage>
        <taxon>Eukaryota</taxon>
        <taxon>Metazoa</taxon>
        <taxon>Chordata</taxon>
        <taxon>Craniata</taxon>
        <taxon>Vertebrata</taxon>
        <taxon>Euteleostomi</taxon>
        <taxon>Actinopterygii</taxon>
        <taxon>Neopterygii</taxon>
        <taxon>Teleostei</taxon>
        <taxon>Neoteleostei</taxon>
        <taxon>Acanthomorphata</taxon>
        <taxon>Carangaria</taxon>
        <taxon>Pleuronectiformes</taxon>
        <taxon>Pleuronectoidei</taxon>
        <taxon>Cynoglossidae</taxon>
        <taxon>Cynoglossinae</taxon>
        <taxon>Cynoglossus</taxon>
    </lineage>
</organism>
<dbReference type="OrthoDB" id="270189at2759"/>
<dbReference type="FunFam" id="3.30.420.10:FF:000003">
    <property type="entry name" value="Oligoribonuclease"/>
    <property type="match status" value="1"/>
</dbReference>
<proteinExistence type="inferred from homology"/>
<dbReference type="OMA" id="AFFHYRN"/>
<dbReference type="InterPro" id="IPR012337">
    <property type="entry name" value="RNaseH-like_sf"/>
</dbReference>
<dbReference type="InParanoid" id="A0A3P8VAM1"/>
<dbReference type="GeneTree" id="ENSGT00390000009255"/>
<dbReference type="GO" id="GO:0003676">
    <property type="term" value="F:nucleic acid binding"/>
    <property type="evidence" value="ECO:0007669"/>
    <property type="project" value="InterPro"/>
</dbReference>
<keyword evidence="4" id="KW-0269">Exonuclease</keyword>
<reference evidence="11" key="2">
    <citation type="submission" date="2025-08" db="UniProtKB">
        <authorList>
            <consortium name="Ensembl"/>
        </authorList>
    </citation>
    <scope>IDENTIFICATION</scope>
</reference>
<evidence type="ECO:0000256" key="6">
    <source>
        <dbReference type="ARBA" id="ARBA00057450"/>
    </source>
</evidence>
<keyword evidence="3" id="KW-0378">Hydrolase</keyword>
<dbReference type="Pfam" id="PF00929">
    <property type="entry name" value="RNase_T"/>
    <property type="match status" value="1"/>
</dbReference>
<dbReference type="Proteomes" id="UP000265120">
    <property type="component" value="Chromosome 19"/>
</dbReference>
<dbReference type="GO" id="GO:0000175">
    <property type="term" value="F:3'-5'-RNA exonuclease activity"/>
    <property type="evidence" value="ECO:0007669"/>
    <property type="project" value="InterPro"/>
</dbReference>
<sequence length="277" mass="31647">MRLRMPVCLRSTACVFSALGFIRRRSHLFLRPLTAAAQLHTQTNGSFSRALKPINAPEVTGVKSGFWSDVGASTRNMSSSSMSHRMVWVDLEMTGLDIEKDQIIEMACIITDSDLNVLAEGPNLIINQPDELLDGMSDWCKEHHGKSGLTQAVRDSNVTLQQAEYEFLSFIRQHTPPGQCPLAGNSVHADKRFLDKHMPQFMYHLHYRIIDVSTIKELCRRWFPEDYKKAPLKRASHRALGDIRESIKELQFYRTNVFRTSAEEKKRKIVENGDNRS</sequence>
<evidence type="ECO:0000256" key="7">
    <source>
        <dbReference type="ARBA" id="ARBA00068437"/>
    </source>
</evidence>
<dbReference type="AlphaFoldDB" id="A0A3P8VAM1"/>
<dbReference type="SMART" id="SM00479">
    <property type="entry name" value="EXOIII"/>
    <property type="match status" value="1"/>
</dbReference>
<dbReference type="CDD" id="cd06135">
    <property type="entry name" value="Orn"/>
    <property type="match status" value="1"/>
</dbReference>
<accession>A0A3P8VAM1</accession>
<evidence type="ECO:0000256" key="3">
    <source>
        <dbReference type="ARBA" id="ARBA00022801"/>
    </source>
</evidence>
<dbReference type="RefSeq" id="XP_008331700.2">
    <property type="nucleotide sequence ID" value="XM_008333478.3"/>
</dbReference>
<keyword evidence="2" id="KW-0540">Nuclease</keyword>
<evidence type="ECO:0000256" key="9">
    <source>
        <dbReference type="ARBA" id="ARBA00079573"/>
    </source>
</evidence>
<reference evidence="11" key="3">
    <citation type="submission" date="2025-09" db="UniProtKB">
        <authorList>
            <consortium name="Ensembl"/>
        </authorList>
    </citation>
    <scope>IDENTIFICATION</scope>
</reference>
<dbReference type="PANTHER" id="PTHR11046:SF0">
    <property type="entry name" value="OLIGORIBONUCLEASE, MITOCHONDRIAL"/>
    <property type="match status" value="1"/>
</dbReference>